<feature type="region of interest" description="Disordered" evidence="1">
    <location>
        <begin position="1"/>
        <end position="60"/>
    </location>
</feature>
<accession>A0ABP8UGI6</accession>
<evidence type="ECO:0000256" key="1">
    <source>
        <dbReference type="SAM" id="MobiDB-lite"/>
    </source>
</evidence>
<dbReference type="RefSeq" id="WP_345434179.1">
    <property type="nucleotide sequence ID" value="NZ_BAABHK010000008.1"/>
</dbReference>
<comment type="caution">
    <text evidence="2">The sequence shown here is derived from an EMBL/GenBank/DDBJ whole genome shotgun (WGS) entry which is preliminary data.</text>
</comment>
<evidence type="ECO:0000313" key="3">
    <source>
        <dbReference type="Proteomes" id="UP001501442"/>
    </source>
</evidence>
<proteinExistence type="predicted"/>
<organism evidence="2 3">
    <name type="scientific">Actinoallomurus vinaceus</name>
    <dbReference type="NCBI Taxonomy" id="1080074"/>
    <lineage>
        <taxon>Bacteria</taxon>
        <taxon>Bacillati</taxon>
        <taxon>Actinomycetota</taxon>
        <taxon>Actinomycetes</taxon>
        <taxon>Streptosporangiales</taxon>
        <taxon>Thermomonosporaceae</taxon>
        <taxon>Actinoallomurus</taxon>
    </lineage>
</organism>
<sequence length="218" mass="24257">MYPQESGRQRGPATITELRYGSRDESRAARDGYWWPGDDRAAPDVPTPSRAEQDVSSGAVSTFKGRAVPKGGCGGEVDRTLDGPDAYMTAFRAANEMEMDSFHTTRRDPKVKAAEKTWSVCMKDKGYDLPADVFAASDRLHLPDVRPRPKPGDKEIKVAVADARCVDRSRVAVVWNALEIAYQRRAIAQDPPKWSGIQAVYQRRFRSVDRVLAAHHLA</sequence>
<name>A0ABP8UGI6_9ACTN</name>
<keyword evidence="3" id="KW-1185">Reference proteome</keyword>
<feature type="compositionally biased region" description="Basic and acidic residues" evidence="1">
    <location>
        <begin position="20"/>
        <end position="30"/>
    </location>
</feature>
<dbReference type="Proteomes" id="UP001501442">
    <property type="component" value="Unassembled WGS sequence"/>
</dbReference>
<protein>
    <submittedName>
        <fullName evidence="2">Uncharacterized protein</fullName>
    </submittedName>
</protein>
<reference evidence="3" key="1">
    <citation type="journal article" date="2019" name="Int. J. Syst. Evol. Microbiol.">
        <title>The Global Catalogue of Microorganisms (GCM) 10K type strain sequencing project: providing services to taxonomists for standard genome sequencing and annotation.</title>
        <authorList>
            <consortium name="The Broad Institute Genomics Platform"/>
            <consortium name="The Broad Institute Genome Sequencing Center for Infectious Disease"/>
            <person name="Wu L."/>
            <person name="Ma J."/>
        </authorList>
    </citation>
    <scope>NUCLEOTIDE SEQUENCE [LARGE SCALE GENOMIC DNA]</scope>
    <source>
        <strain evidence="3">JCM 17939</strain>
    </source>
</reference>
<evidence type="ECO:0000313" key="2">
    <source>
        <dbReference type="EMBL" id="GAA4630737.1"/>
    </source>
</evidence>
<dbReference type="EMBL" id="BAABHK010000008">
    <property type="protein sequence ID" value="GAA4630737.1"/>
    <property type="molecule type" value="Genomic_DNA"/>
</dbReference>
<gene>
    <name evidence="2" type="ORF">GCM10023196_057300</name>
</gene>